<sequence>MEIVTKILQPGQKFCVEELHNAMTTVDKWRRNATLEKRSHILENFLDLINLAY</sequence>
<protein>
    <submittedName>
        <fullName evidence="1">Uncharacterized protein</fullName>
    </submittedName>
</protein>
<dbReference type="Proteomes" id="UP000607653">
    <property type="component" value="Unassembled WGS sequence"/>
</dbReference>
<evidence type="ECO:0000313" key="1">
    <source>
        <dbReference type="EMBL" id="DAD33389.1"/>
    </source>
</evidence>
<reference evidence="1 2" key="1">
    <citation type="journal article" date="2020" name="Mol. Biol. Evol.">
        <title>Distinct Expression and Methylation Patterns for Genes with Different Fates following a Single Whole-Genome Duplication in Flowering Plants.</title>
        <authorList>
            <person name="Shi T."/>
            <person name="Rahmani R.S."/>
            <person name="Gugger P.F."/>
            <person name="Wang M."/>
            <person name="Li H."/>
            <person name="Zhang Y."/>
            <person name="Li Z."/>
            <person name="Wang Q."/>
            <person name="Van de Peer Y."/>
            <person name="Marchal K."/>
            <person name="Chen J."/>
        </authorList>
    </citation>
    <scope>NUCLEOTIDE SEQUENCE [LARGE SCALE GENOMIC DNA]</scope>
    <source>
        <tissue evidence="1">Leaf</tissue>
    </source>
</reference>
<dbReference type="EMBL" id="DUZY01000003">
    <property type="protein sequence ID" value="DAD33389.1"/>
    <property type="molecule type" value="Genomic_DNA"/>
</dbReference>
<keyword evidence="2" id="KW-1185">Reference proteome</keyword>
<gene>
    <name evidence="1" type="ORF">HUJ06_012240</name>
</gene>
<organism evidence="1 2">
    <name type="scientific">Nelumbo nucifera</name>
    <name type="common">Sacred lotus</name>
    <dbReference type="NCBI Taxonomy" id="4432"/>
    <lineage>
        <taxon>Eukaryota</taxon>
        <taxon>Viridiplantae</taxon>
        <taxon>Streptophyta</taxon>
        <taxon>Embryophyta</taxon>
        <taxon>Tracheophyta</taxon>
        <taxon>Spermatophyta</taxon>
        <taxon>Magnoliopsida</taxon>
        <taxon>Proteales</taxon>
        <taxon>Nelumbonaceae</taxon>
        <taxon>Nelumbo</taxon>
    </lineage>
</organism>
<comment type="caution">
    <text evidence="1">The sequence shown here is derived from an EMBL/GenBank/DDBJ whole genome shotgun (WGS) entry which is preliminary data.</text>
</comment>
<name>A0A822YPX1_NELNU</name>
<dbReference type="AlphaFoldDB" id="A0A822YPX1"/>
<accession>A0A822YPX1</accession>
<evidence type="ECO:0000313" key="2">
    <source>
        <dbReference type="Proteomes" id="UP000607653"/>
    </source>
</evidence>
<proteinExistence type="predicted"/>